<dbReference type="RefSeq" id="WP_184042008.1">
    <property type="nucleotide sequence ID" value="NZ_JACHHY010000068.1"/>
</dbReference>
<reference evidence="2 3" key="1">
    <citation type="submission" date="2020-08" db="EMBL/GenBank/DDBJ databases">
        <title>Genomic Encyclopedia of Type Strains, Phase IV (KMG-IV): sequencing the most valuable type-strain genomes for metagenomic binning, comparative biology and taxonomic classification.</title>
        <authorList>
            <person name="Goeker M."/>
        </authorList>
    </citation>
    <scope>NUCLEOTIDE SEQUENCE [LARGE SCALE GENOMIC DNA]</scope>
    <source>
        <strain evidence="2 3">DSM 27165</strain>
    </source>
</reference>
<accession>A0A840MND8</accession>
<evidence type="ECO:0000313" key="2">
    <source>
        <dbReference type="EMBL" id="MBB5020644.1"/>
    </source>
</evidence>
<keyword evidence="3" id="KW-1185">Reference proteome</keyword>
<feature type="region of interest" description="Disordered" evidence="1">
    <location>
        <begin position="1"/>
        <end position="43"/>
    </location>
</feature>
<evidence type="ECO:0000256" key="1">
    <source>
        <dbReference type="SAM" id="MobiDB-lite"/>
    </source>
</evidence>
<organism evidence="2 3">
    <name type="scientific">Chitinivorax tropicus</name>
    <dbReference type="NCBI Taxonomy" id="714531"/>
    <lineage>
        <taxon>Bacteria</taxon>
        <taxon>Pseudomonadati</taxon>
        <taxon>Pseudomonadota</taxon>
        <taxon>Betaproteobacteria</taxon>
        <taxon>Chitinivorax</taxon>
    </lineage>
</organism>
<evidence type="ECO:0000313" key="3">
    <source>
        <dbReference type="Proteomes" id="UP000575898"/>
    </source>
</evidence>
<dbReference type="Proteomes" id="UP000575898">
    <property type="component" value="Unassembled WGS sequence"/>
</dbReference>
<protein>
    <submittedName>
        <fullName evidence="2">Uncharacterized protein</fullName>
    </submittedName>
</protein>
<proteinExistence type="predicted"/>
<gene>
    <name evidence="2" type="ORF">HNQ59_003969</name>
</gene>
<name>A0A840MND8_9PROT</name>
<dbReference type="EMBL" id="JACHHY010000068">
    <property type="protein sequence ID" value="MBB5020644.1"/>
    <property type="molecule type" value="Genomic_DNA"/>
</dbReference>
<sequence>MAGQAESARPLRQPATLPDTNTDDHYDPVEESKGWSRNYGRHIGEPAGAAPERIVADRAATLPEAYQYTYRLSELSTKDRVSLEQGFGGAFNRVEGDNVVFGIAPEDQAAIAQARGDAAKQATLYNQSRIALANEMGVSLAPTVANAWQLGLYGESTGQL</sequence>
<comment type="caution">
    <text evidence="2">The sequence shown here is derived from an EMBL/GenBank/DDBJ whole genome shotgun (WGS) entry which is preliminary data.</text>
</comment>
<dbReference type="AlphaFoldDB" id="A0A840MND8"/>
<feature type="compositionally biased region" description="Basic and acidic residues" evidence="1">
    <location>
        <begin position="22"/>
        <end position="34"/>
    </location>
</feature>